<feature type="domain" description="PucR C-terminal helix-turn-helix" evidence="1">
    <location>
        <begin position="355"/>
        <end position="412"/>
    </location>
</feature>
<accession>A0A0S4QRF0</accession>
<dbReference type="InterPro" id="IPR025736">
    <property type="entry name" value="PucR_C-HTH_dom"/>
</dbReference>
<sequence length="422" mass="45248">MTDTKSSRIYFGGVPVDRHLSVRIRELAASVVTELSTQLSAYASLPEEELRGDITQTTRTCIRLFTHMLRTGEPPAHGQLRELRESAGQRADEGVPLEALIDAYHLGAEVCVDRVIATVEPGDLPAILTVQRLLLRYLRTIISEVSAGYLEARLTAIHEEQDARRAMLSALLAASPAEIAARRAAVRLPACYAVISLEIAPHPDELNPAVDALVAARRKLRRIRTELEGGAPAVVLHGLSPDGGLVLVPLDDAVGARPTENLAERSWGALSSLVGQLGRAARAEITGGVVPARPDAVAPAARLATEICQIARASGRPAGIYQLGDVAFDYQLTRPGPARDYLASRLQPLANRPDLLETLRVFLACGLDRRRAAGRLHVHPNTVDYRVRKASALTGLDPTSSDDLPMIHAAFTAHAADVGGLG</sequence>
<dbReference type="InterPro" id="IPR042070">
    <property type="entry name" value="PucR_C-HTH_sf"/>
</dbReference>
<dbReference type="InterPro" id="IPR051448">
    <property type="entry name" value="CdaR-like_regulators"/>
</dbReference>
<dbReference type="InterPro" id="IPR025751">
    <property type="entry name" value="RsbRD_N_dom"/>
</dbReference>
<evidence type="ECO:0000313" key="4">
    <source>
        <dbReference type="Proteomes" id="UP000198802"/>
    </source>
</evidence>
<dbReference type="Gene3D" id="1.10.10.2840">
    <property type="entry name" value="PucR C-terminal helix-turn-helix domain"/>
    <property type="match status" value="1"/>
</dbReference>
<organism evidence="3 4">
    <name type="scientific">Parafrankia irregularis</name>
    <dbReference type="NCBI Taxonomy" id="795642"/>
    <lineage>
        <taxon>Bacteria</taxon>
        <taxon>Bacillati</taxon>
        <taxon>Actinomycetota</taxon>
        <taxon>Actinomycetes</taxon>
        <taxon>Frankiales</taxon>
        <taxon>Frankiaceae</taxon>
        <taxon>Parafrankia</taxon>
    </lineage>
</organism>
<proteinExistence type="predicted"/>
<keyword evidence="4" id="KW-1185">Reference proteome</keyword>
<dbReference type="Pfam" id="PF13556">
    <property type="entry name" value="HTH_30"/>
    <property type="match status" value="1"/>
</dbReference>
<evidence type="ECO:0000313" key="3">
    <source>
        <dbReference type="EMBL" id="CUU58192.1"/>
    </source>
</evidence>
<dbReference type="EMBL" id="FAOZ01000017">
    <property type="protein sequence ID" value="CUU58192.1"/>
    <property type="molecule type" value="Genomic_DNA"/>
</dbReference>
<evidence type="ECO:0000259" key="2">
    <source>
        <dbReference type="Pfam" id="PF14361"/>
    </source>
</evidence>
<dbReference type="RefSeq" id="WP_114476412.1">
    <property type="nucleotide sequence ID" value="NZ_FAOZ01000017.1"/>
</dbReference>
<name>A0A0S4QRF0_9ACTN</name>
<dbReference type="Pfam" id="PF14361">
    <property type="entry name" value="RsbRD_N"/>
    <property type="match status" value="1"/>
</dbReference>
<dbReference type="PANTHER" id="PTHR33744">
    <property type="entry name" value="CARBOHYDRATE DIACID REGULATOR"/>
    <property type="match status" value="1"/>
</dbReference>
<feature type="domain" description="RsbT co-antagonist protein RsbRD N-terminal" evidence="2">
    <location>
        <begin position="26"/>
        <end position="164"/>
    </location>
</feature>
<gene>
    <name evidence="3" type="ORF">Ga0074812_117101</name>
</gene>
<dbReference type="PANTHER" id="PTHR33744:SF1">
    <property type="entry name" value="DNA-BINDING TRANSCRIPTIONAL ACTIVATOR ADER"/>
    <property type="match status" value="1"/>
</dbReference>
<evidence type="ECO:0000259" key="1">
    <source>
        <dbReference type="Pfam" id="PF13556"/>
    </source>
</evidence>
<dbReference type="Proteomes" id="UP000198802">
    <property type="component" value="Unassembled WGS sequence"/>
</dbReference>
<dbReference type="AlphaFoldDB" id="A0A0S4QRF0"/>
<reference evidence="4" key="1">
    <citation type="submission" date="2015-11" db="EMBL/GenBank/DDBJ databases">
        <authorList>
            <person name="Varghese N."/>
        </authorList>
    </citation>
    <scope>NUCLEOTIDE SEQUENCE [LARGE SCALE GENOMIC DNA]</scope>
    <source>
        <strain evidence="4">DSM 45899</strain>
    </source>
</reference>
<protein>
    <submittedName>
        <fullName evidence="3">PucR C-terminal helix-turn-helix domain-containing protein</fullName>
    </submittedName>
</protein>